<dbReference type="Pfam" id="PF13197">
    <property type="entry name" value="DUF4013"/>
    <property type="match status" value="1"/>
</dbReference>
<dbReference type="OrthoDB" id="107590at2157"/>
<proteinExistence type="predicted"/>
<feature type="transmembrane region" description="Helical" evidence="1">
    <location>
        <begin position="12"/>
        <end position="35"/>
    </location>
</feature>
<feature type="transmembrane region" description="Helical" evidence="1">
    <location>
        <begin position="151"/>
        <end position="171"/>
    </location>
</feature>
<dbReference type="AlphaFoldDB" id="A0A2A2H170"/>
<evidence type="ECO:0000313" key="2">
    <source>
        <dbReference type="EMBL" id="PAV03046.1"/>
    </source>
</evidence>
<protein>
    <recommendedName>
        <fullName evidence="4">DUF4013 domain-containing protein</fullName>
    </recommendedName>
</protein>
<evidence type="ECO:0000256" key="1">
    <source>
        <dbReference type="SAM" id="Phobius"/>
    </source>
</evidence>
<dbReference type="Proteomes" id="UP000217784">
    <property type="component" value="Unassembled WGS sequence"/>
</dbReference>
<keyword evidence="1" id="KW-0812">Transmembrane</keyword>
<feature type="transmembrane region" description="Helical" evidence="1">
    <location>
        <begin position="177"/>
        <end position="200"/>
    </location>
</feature>
<feature type="transmembrane region" description="Helical" evidence="1">
    <location>
        <begin position="97"/>
        <end position="120"/>
    </location>
</feature>
<gene>
    <name evidence="2" type="ORF">ASJ80_07170</name>
</gene>
<keyword evidence="1" id="KW-0472">Membrane</keyword>
<dbReference type="EMBL" id="LMVM01000040">
    <property type="protein sequence ID" value="PAV03046.1"/>
    <property type="molecule type" value="Genomic_DNA"/>
</dbReference>
<keyword evidence="3" id="KW-1185">Reference proteome</keyword>
<sequence>MKFPFSNVGRAVGLLLLFLGSILIIPIILALGYIFRIIEHTINGSNELPPLGEWGNMFVDGIKYLVATAIYLIVPNILTFVLFKGMLASIYAGDSQISLLLVSVVGLIFVLPFDLVYIMALGNMVHEDRFEAAFDFSKIFELIGKMGWPKYALYIIVFAIIGFILGIISNLGTFMHISFGLGWAAGILISLLVQVYLVMYQGRYIGLICRKGNLMAKGDGEVEGNFEVEENKGTEAG</sequence>
<evidence type="ECO:0000313" key="3">
    <source>
        <dbReference type="Proteomes" id="UP000217784"/>
    </source>
</evidence>
<keyword evidence="1" id="KW-1133">Transmembrane helix</keyword>
<dbReference type="InterPro" id="IPR025098">
    <property type="entry name" value="DUF4013"/>
</dbReference>
<evidence type="ECO:0008006" key="4">
    <source>
        <dbReference type="Google" id="ProtNLM"/>
    </source>
</evidence>
<comment type="caution">
    <text evidence="2">The sequence shown here is derived from an EMBL/GenBank/DDBJ whole genome shotgun (WGS) entry which is preliminary data.</text>
</comment>
<dbReference type="RefSeq" id="WP_069583949.1">
    <property type="nucleotide sequence ID" value="NZ_LMVM01000040.1"/>
</dbReference>
<name>A0A2A2H170_METBR</name>
<feature type="transmembrane region" description="Helical" evidence="1">
    <location>
        <begin position="64"/>
        <end position="91"/>
    </location>
</feature>
<organism evidence="2 3">
    <name type="scientific">Methanobacterium bryantii</name>
    <dbReference type="NCBI Taxonomy" id="2161"/>
    <lineage>
        <taxon>Archaea</taxon>
        <taxon>Methanobacteriati</taxon>
        <taxon>Methanobacteriota</taxon>
        <taxon>Methanomada group</taxon>
        <taxon>Methanobacteria</taxon>
        <taxon>Methanobacteriales</taxon>
        <taxon>Methanobacteriaceae</taxon>
        <taxon>Methanobacterium</taxon>
    </lineage>
</organism>
<reference evidence="2 3" key="1">
    <citation type="journal article" date="2017" name="BMC Genomics">
        <title>Genomic analysis of methanogenic archaea reveals a shift towards energy conservation.</title>
        <authorList>
            <person name="Gilmore S.P."/>
            <person name="Henske J.K."/>
            <person name="Sexton J.A."/>
            <person name="Solomon K.V."/>
            <person name="Seppala S."/>
            <person name="Yoo J.I."/>
            <person name="Huyett L.M."/>
            <person name="Pressman A."/>
            <person name="Cogan J.Z."/>
            <person name="Kivenson V."/>
            <person name="Peng X."/>
            <person name="Tan Y."/>
            <person name="Valentine D.L."/>
            <person name="O'Malley M.A."/>
        </authorList>
    </citation>
    <scope>NUCLEOTIDE SEQUENCE [LARGE SCALE GENOMIC DNA]</scope>
    <source>
        <strain evidence="2 3">M.o.H.</strain>
    </source>
</reference>
<accession>A0A2A2H170</accession>